<dbReference type="RefSeq" id="WP_078320312.1">
    <property type="nucleotide sequence ID" value="NZ_FXTS01000007.1"/>
</dbReference>
<comment type="similarity">
    <text evidence="1 2">Belongs to the BolA/IbaG family.</text>
</comment>
<evidence type="ECO:0000256" key="2">
    <source>
        <dbReference type="RuleBase" id="RU003860"/>
    </source>
</evidence>
<reference evidence="3" key="1">
    <citation type="submission" date="2017-02" db="EMBL/GenBank/DDBJ databases">
        <title>Draft Genome Sequence of the Salt Water Bacterium Oceanospirillum linum ATCC 11336.</title>
        <authorList>
            <person name="Trachtenberg A.M."/>
            <person name="Carney J.G."/>
            <person name="Linnane J.D."/>
            <person name="Rheaume B.A."/>
            <person name="Pitts N.L."/>
            <person name="Mykles D.L."/>
            <person name="Maclea K.S."/>
        </authorList>
    </citation>
    <scope>NUCLEOTIDE SEQUENCE [LARGE SCALE GENOMIC DNA]</scope>
    <source>
        <strain evidence="3">ATCC 11336</strain>
    </source>
</reference>
<sequence length="85" mass="9448">MQASELQKTLESKLTDCEVIVQGDDGRHFEIVVIGEVFASLTPVKKQQYVYSGLNDLIASGDVHAVQIRTFTPEQWKDAAQLRVG</sequence>
<evidence type="ECO:0000313" key="3">
    <source>
        <dbReference type="EMBL" id="OOV86493.1"/>
    </source>
</evidence>
<dbReference type="STRING" id="966.BTA35_0213400"/>
<protein>
    <submittedName>
        <fullName evidence="3">Cell division protein BolA</fullName>
    </submittedName>
</protein>
<comment type="caution">
    <text evidence="3">The sequence shown here is derived from an EMBL/GenBank/DDBJ whole genome shotgun (WGS) entry which is preliminary data.</text>
</comment>
<gene>
    <name evidence="3" type="ORF">BTA35_0213400</name>
</gene>
<dbReference type="InterPro" id="IPR036065">
    <property type="entry name" value="BolA-like_sf"/>
</dbReference>
<accession>A0A1T1H9H6</accession>
<dbReference type="PIRSF" id="PIRSF003113">
    <property type="entry name" value="BolA"/>
    <property type="match status" value="1"/>
</dbReference>
<keyword evidence="3" id="KW-0131">Cell cycle</keyword>
<dbReference type="PANTHER" id="PTHR46229">
    <property type="entry name" value="BOLA TRANSCRIPTION REGULATOR"/>
    <property type="match status" value="1"/>
</dbReference>
<evidence type="ECO:0000313" key="4">
    <source>
        <dbReference type="Proteomes" id="UP000190064"/>
    </source>
</evidence>
<keyword evidence="3" id="KW-0132">Cell division</keyword>
<evidence type="ECO:0000256" key="1">
    <source>
        <dbReference type="ARBA" id="ARBA00005578"/>
    </source>
</evidence>
<dbReference type="GO" id="GO:0051301">
    <property type="term" value="P:cell division"/>
    <property type="evidence" value="ECO:0007669"/>
    <property type="project" value="UniProtKB-KW"/>
</dbReference>
<keyword evidence="4" id="KW-1185">Reference proteome</keyword>
<organism evidence="3 4">
    <name type="scientific">Oceanospirillum linum</name>
    <dbReference type="NCBI Taxonomy" id="966"/>
    <lineage>
        <taxon>Bacteria</taxon>
        <taxon>Pseudomonadati</taxon>
        <taxon>Pseudomonadota</taxon>
        <taxon>Gammaproteobacteria</taxon>
        <taxon>Oceanospirillales</taxon>
        <taxon>Oceanospirillaceae</taxon>
        <taxon>Oceanospirillum</taxon>
    </lineage>
</organism>
<dbReference type="Pfam" id="PF01722">
    <property type="entry name" value="BolA"/>
    <property type="match status" value="1"/>
</dbReference>
<dbReference type="InterPro" id="IPR050961">
    <property type="entry name" value="BolA/IbaG_stress_morph_reg"/>
</dbReference>
<dbReference type="Gene3D" id="3.30.300.90">
    <property type="entry name" value="BolA-like"/>
    <property type="match status" value="1"/>
</dbReference>
<name>A0A1T1H9H6_OCELI</name>
<dbReference type="InterPro" id="IPR002634">
    <property type="entry name" value="BolA"/>
</dbReference>
<dbReference type="SUPFAM" id="SSF82657">
    <property type="entry name" value="BolA-like"/>
    <property type="match status" value="1"/>
</dbReference>
<dbReference type="PANTHER" id="PTHR46229:SF4">
    <property type="entry name" value="ACID STRESS PROTEIN IBAG"/>
    <property type="match status" value="1"/>
</dbReference>
<dbReference type="EMBL" id="MTSD02000006">
    <property type="protein sequence ID" value="OOV86493.1"/>
    <property type="molecule type" value="Genomic_DNA"/>
</dbReference>
<dbReference type="AlphaFoldDB" id="A0A1T1H9H6"/>
<dbReference type="Proteomes" id="UP000190064">
    <property type="component" value="Unassembled WGS sequence"/>
</dbReference>
<proteinExistence type="inferred from homology"/>